<keyword evidence="3" id="KW-1185">Reference proteome</keyword>
<reference evidence="2 3" key="1">
    <citation type="submission" date="2020-08" db="EMBL/GenBank/DDBJ databases">
        <title>Sequencing the genomes of 1000 actinobacteria strains.</title>
        <authorList>
            <person name="Klenk H.-P."/>
        </authorList>
    </citation>
    <scope>NUCLEOTIDE SEQUENCE [LARGE SCALE GENOMIC DNA]</scope>
    <source>
        <strain evidence="2 3">DSM 44936</strain>
    </source>
</reference>
<accession>A0A7X0M602</accession>
<dbReference type="AlphaFoldDB" id="A0A7X0M602"/>
<name>A0A7X0M602_9ACTN</name>
<feature type="region of interest" description="Disordered" evidence="1">
    <location>
        <begin position="193"/>
        <end position="227"/>
    </location>
</feature>
<dbReference type="RefSeq" id="WP_184978683.1">
    <property type="nucleotide sequence ID" value="NZ_BAAALO010000057.1"/>
</dbReference>
<comment type="caution">
    <text evidence="2">The sequence shown here is derived from an EMBL/GenBank/DDBJ whole genome shotgun (WGS) entry which is preliminary data.</text>
</comment>
<dbReference type="Proteomes" id="UP000555564">
    <property type="component" value="Unassembled WGS sequence"/>
</dbReference>
<dbReference type="EMBL" id="JACHIU010000001">
    <property type="protein sequence ID" value="MBB6471484.1"/>
    <property type="molecule type" value="Genomic_DNA"/>
</dbReference>
<sequence length="227" mass="24699">MRRRVVARCCCLALIFLVAAGAVYWVRYRSPLYQTSVTVAFVTKTSRFQGEVYGHFTDNHIYMALATERFFDNPGTARRLQALGGTARFDYKVAHWGNEELPVYGQPYASLQALSDDAQESKRTLDLALRLLTQKLNSLQTSAGADGRVMIKWEAIGDVIGPQLQGLQRGRSQVGIALLALLSSAAVIAFTRDRSTPGPGSGTMIGSHGPARRPPRRGVPLGAGAHP</sequence>
<evidence type="ECO:0000313" key="2">
    <source>
        <dbReference type="EMBL" id="MBB6471484.1"/>
    </source>
</evidence>
<protein>
    <submittedName>
        <fullName evidence="2">Uncharacterized protein</fullName>
    </submittedName>
</protein>
<feature type="compositionally biased region" description="Low complexity" evidence="1">
    <location>
        <begin position="218"/>
        <end position="227"/>
    </location>
</feature>
<organism evidence="2 3">
    <name type="scientific">Sphaerisporangium rubeum</name>
    <dbReference type="NCBI Taxonomy" id="321317"/>
    <lineage>
        <taxon>Bacteria</taxon>
        <taxon>Bacillati</taxon>
        <taxon>Actinomycetota</taxon>
        <taxon>Actinomycetes</taxon>
        <taxon>Streptosporangiales</taxon>
        <taxon>Streptosporangiaceae</taxon>
        <taxon>Sphaerisporangium</taxon>
    </lineage>
</organism>
<gene>
    <name evidence="2" type="ORF">BJ992_000915</name>
</gene>
<evidence type="ECO:0000256" key="1">
    <source>
        <dbReference type="SAM" id="MobiDB-lite"/>
    </source>
</evidence>
<evidence type="ECO:0000313" key="3">
    <source>
        <dbReference type="Proteomes" id="UP000555564"/>
    </source>
</evidence>
<proteinExistence type="predicted"/>